<dbReference type="EMBL" id="JAUDZG010000004">
    <property type="protein sequence ID" value="KAK3305044.1"/>
    <property type="molecule type" value="Genomic_DNA"/>
</dbReference>
<dbReference type="AlphaFoldDB" id="A0AAJ0M124"/>
<feature type="compositionally biased region" description="Basic and acidic residues" evidence="1">
    <location>
        <begin position="233"/>
        <end position="247"/>
    </location>
</feature>
<evidence type="ECO:0000313" key="3">
    <source>
        <dbReference type="Proteomes" id="UP001273166"/>
    </source>
</evidence>
<dbReference type="RefSeq" id="XP_062720824.1">
    <property type="nucleotide sequence ID" value="XM_062864859.1"/>
</dbReference>
<feature type="region of interest" description="Disordered" evidence="1">
    <location>
        <begin position="226"/>
        <end position="247"/>
    </location>
</feature>
<comment type="caution">
    <text evidence="2">The sequence shown here is derived from an EMBL/GenBank/DDBJ whole genome shotgun (WGS) entry which is preliminary data.</text>
</comment>
<dbReference type="GeneID" id="87883688"/>
<gene>
    <name evidence="2" type="ORF">B0T15DRAFT_396792</name>
</gene>
<organism evidence="2 3">
    <name type="scientific">Chaetomium strumarium</name>
    <dbReference type="NCBI Taxonomy" id="1170767"/>
    <lineage>
        <taxon>Eukaryota</taxon>
        <taxon>Fungi</taxon>
        <taxon>Dikarya</taxon>
        <taxon>Ascomycota</taxon>
        <taxon>Pezizomycotina</taxon>
        <taxon>Sordariomycetes</taxon>
        <taxon>Sordariomycetidae</taxon>
        <taxon>Sordariales</taxon>
        <taxon>Chaetomiaceae</taxon>
        <taxon>Chaetomium</taxon>
    </lineage>
</organism>
<reference evidence="2" key="2">
    <citation type="submission" date="2023-06" db="EMBL/GenBank/DDBJ databases">
        <authorList>
            <consortium name="Lawrence Berkeley National Laboratory"/>
            <person name="Mondo S.J."/>
            <person name="Hensen N."/>
            <person name="Bonometti L."/>
            <person name="Westerberg I."/>
            <person name="Brannstrom I.O."/>
            <person name="Guillou S."/>
            <person name="Cros-Aarteil S."/>
            <person name="Calhoun S."/>
            <person name="Haridas S."/>
            <person name="Kuo A."/>
            <person name="Pangilinan J."/>
            <person name="Riley R."/>
            <person name="Labutti K."/>
            <person name="Andreopoulos B."/>
            <person name="Lipzen A."/>
            <person name="Chen C."/>
            <person name="Yanf M."/>
            <person name="Daum C."/>
            <person name="Ng V."/>
            <person name="Clum A."/>
            <person name="Steindorff A."/>
            <person name="Ohm R."/>
            <person name="Martin F."/>
            <person name="Silar P."/>
            <person name="Natvig D."/>
            <person name="Lalanne C."/>
            <person name="Gautier V."/>
            <person name="Ament-Velasquez S.L."/>
            <person name="Kruys A."/>
            <person name="Hutchinson M.I."/>
            <person name="Powell A.J."/>
            <person name="Barry K."/>
            <person name="Miller A.N."/>
            <person name="Grigoriev I.V."/>
            <person name="Debuchy R."/>
            <person name="Gladieux P."/>
            <person name="Thoren M.H."/>
            <person name="Johannesson H."/>
        </authorList>
    </citation>
    <scope>NUCLEOTIDE SEQUENCE</scope>
    <source>
        <strain evidence="2">CBS 333.67</strain>
    </source>
</reference>
<proteinExistence type="predicted"/>
<evidence type="ECO:0000313" key="2">
    <source>
        <dbReference type="EMBL" id="KAK3305044.1"/>
    </source>
</evidence>
<reference evidence="2" key="1">
    <citation type="journal article" date="2023" name="Mol. Phylogenet. Evol.">
        <title>Genome-scale phylogeny and comparative genomics of the fungal order Sordariales.</title>
        <authorList>
            <person name="Hensen N."/>
            <person name="Bonometti L."/>
            <person name="Westerberg I."/>
            <person name="Brannstrom I.O."/>
            <person name="Guillou S."/>
            <person name="Cros-Aarteil S."/>
            <person name="Calhoun S."/>
            <person name="Haridas S."/>
            <person name="Kuo A."/>
            <person name="Mondo S."/>
            <person name="Pangilinan J."/>
            <person name="Riley R."/>
            <person name="LaButti K."/>
            <person name="Andreopoulos B."/>
            <person name="Lipzen A."/>
            <person name="Chen C."/>
            <person name="Yan M."/>
            <person name="Daum C."/>
            <person name="Ng V."/>
            <person name="Clum A."/>
            <person name="Steindorff A."/>
            <person name="Ohm R.A."/>
            <person name="Martin F."/>
            <person name="Silar P."/>
            <person name="Natvig D.O."/>
            <person name="Lalanne C."/>
            <person name="Gautier V."/>
            <person name="Ament-Velasquez S.L."/>
            <person name="Kruys A."/>
            <person name="Hutchinson M.I."/>
            <person name="Powell A.J."/>
            <person name="Barry K."/>
            <person name="Miller A.N."/>
            <person name="Grigoriev I.V."/>
            <person name="Debuchy R."/>
            <person name="Gladieux P."/>
            <person name="Hiltunen Thoren M."/>
            <person name="Johannesson H."/>
        </authorList>
    </citation>
    <scope>NUCLEOTIDE SEQUENCE</scope>
    <source>
        <strain evidence="2">CBS 333.67</strain>
    </source>
</reference>
<feature type="region of interest" description="Disordered" evidence="1">
    <location>
        <begin position="122"/>
        <end position="149"/>
    </location>
</feature>
<feature type="non-terminal residue" evidence="2">
    <location>
        <position position="1"/>
    </location>
</feature>
<accession>A0AAJ0M124</accession>
<protein>
    <submittedName>
        <fullName evidence="2">Uncharacterized protein</fullName>
    </submittedName>
</protein>
<evidence type="ECO:0000256" key="1">
    <source>
        <dbReference type="SAM" id="MobiDB-lite"/>
    </source>
</evidence>
<keyword evidence="3" id="KW-1185">Reference proteome</keyword>
<name>A0AAJ0M124_9PEZI</name>
<dbReference type="Proteomes" id="UP001273166">
    <property type="component" value="Unassembled WGS sequence"/>
</dbReference>
<sequence length="247" mass="25883">AYRTYTPDHCHRWGHLAADMDDQPRAGAAKRMMPALCLGTAHKIDEDDLVARSAEHGDAEVQTQVLAAHVEPAAGGSPGMGNGYNKDSDCDDGLGDGIASGRYDIGSAAEISSVADINDANNTTVLGREGEDYTTTEASPAAKTSHADDNIMAEREGLAAGISNAVDAAMSKKAGEDNAMTKTSSTAKASDIDNTIMFEREGAGYRQSGDCPDYSRDEPLATQQAVPLHAKAAHKDITRGAENEDGN</sequence>